<keyword evidence="3 6" id="KW-1133">Transmembrane helix</keyword>
<dbReference type="OrthoDB" id="5411678at2759"/>
<protein>
    <submittedName>
        <fullName evidence="7">Uncharacterized protein</fullName>
    </submittedName>
</protein>
<dbReference type="RefSeq" id="XP_018191063.1">
    <property type="nucleotide sequence ID" value="XM_018336853.1"/>
</dbReference>
<comment type="subcellular location">
    <subcellularLocation>
        <location evidence="1">Membrane</location>
        <topology evidence="1">Single-pass membrane protein</topology>
    </subcellularLocation>
</comment>
<feature type="region of interest" description="Disordered" evidence="5">
    <location>
        <begin position="1"/>
        <end position="151"/>
    </location>
</feature>
<dbReference type="Proteomes" id="UP000076632">
    <property type="component" value="Unassembled WGS sequence"/>
</dbReference>
<dbReference type="STRING" id="1328760.A0A165IXH1"/>
<dbReference type="InParanoid" id="A0A165IXH1"/>
<feature type="compositionally biased region" description="Polar residues" evidence="5">
    <location>
        <begin position="266"/>
        <end position="294"/>
    </location>
</feature>
<evidence type="ECO:0000256" key="4">
    <source>
        <dbReference type="ARBA" id="ARBA00023136"/>
    </source>
</evidence>
<keyword evidence="8" id="KW-1185">Reference proteome</keyword>
<feature type="compositionally biased region" description="Low complexity" evidence="5">
    <location>
        <begin position="95"/>
        <end position="151"/>
    </location>
</feature>
<feature type="compositionally biased region" description="Polar residues" evidence="5">
    <location>
        <begin position="248"/>
        <end position="257"/>
    </location>
</feature>
<evidence type="ECO:0000256" key="1">
    <source>
        <dbReference type="ARBA" id="ARBA00004167"/>
    </source>
</evidence>
<evidence type="ECO:0000256" key="3">
    <source>
        <dbReference type="ARBA" id="ARBA00022989"/>
    </source>
</evidence>
<feature type="compositionally biased region" description="Polar residues" evidence="5">
    <location>
        <begin position="1"/>
        <end position="23"/>
    </location>
</feature>
<keyword evidence="4 6" id="KW-0472">Membrane</keyword>
<evidence type="ECO:0000256" key="2">
    <source>
        <dbReference type="ARBA" id="ARBA00022692"/>
    </source>
</evidence>
<dbReference type="PANTHER" id="PTHR15549">
    <property type="entry name" value="PAIRED IMMUNOGLOBULIN-LIKE TYPE 2 RECEPTOR"/>
    <property type="match status" value="1"/>
</dbReference>
<dbReference type="GO" id="GO:0016020">
    <property type="term" value="C:membrane"/>
    <property type="evidence" value="ECO:0007669"/>
    <property type="project" value="UniProtKB-SubCell"/>
</dbReference>
<evidence type="ECO:0000313" key="8">
    <source>
        <dbReference type="Proteomes" id="UP000076632"/>
    </source>
</evidence>
<dbReference type="PANTHER" id="PTHR15549:SF30">
    <property type="entry name" value="MID2 DOMAIN-CONTAINING PROTEIN"/>
    <property type="match status" value="1"/>
</dbReference>
<proteinExistence type="predicted"/>
<evidence type="ECO:0000256" key="6">
    <source>
        <dbReference type="SAM" id="Phobius"/>
    </source>
</evidence>
<feature type="region of interest" description="Disordered" evidence="5">
    <location>
        <begin position="201"/>
        <end position="301"/>
    </location>
</feature>
<gene>
    <name evidence="7" type="ORF">L228DRAFT_77957</name>
</gene>
<feature type="compositionally biased region" description="Gly residues" evidence="5">
    <location>
        <begin position="387"/>
        <end position="399"/>
    </location>
</feature>
<evidence type="ECO:0000256" key="5">
    <source>
        <dbReference type="SAM" id="MobiDB-lite"/>
    </source>
</evidence>
<name>A0A165IXH1_XYLHT</name>
<sequence length="434" mass="43576">MSNSTAPAGDFTSSATSSFNNGGFTSSDTFTSPTSTFQPTTSSTPTTSAQTPTTTTPFQPTSSDASSTPTTSPATSATSSAGPPVVTSEITQSGTSDTPLTITITSTSNSPTPTHASTTGHSSSSSHTASNAAATSSGGSTLPTTGASTSGHHGLTTGGKVAIAVVVPVVAVGLIVLALLFLWRKRKQRKDAADMRRKEVEEYGFNPNNDPTLPPVGNMDNGEHAAPYEMREDDSGYRGWGAAPNAGRKQSTNLSSGGATGVARSDSGSQPGGYQNYANGNSPTQGTTGANSEAHSGDPLIHGHEAESIGALGGASGAAMNSANNKQGVHRGPSNASSSYSAAGRSDASGDAPIPAGAHSPTYYTSEGTFPDDPAYYTSAGVGGPYGDGSYGGGSGPGQHGQPVIRDVQARRNTRIENPSIFPQAGNTGISQNF</sequence>
<dbReference type="OMA" id="IENPGVY"/>
<dbReference type="GeneID" id="28901990"/>
<keyword evidence="2 6" id="KW-0812">Transmembrane</keyword>
<feature type="compositionally biased region" description="Low complexity" evidence="5">
    <location>
        <begin position="334"/>
        <end position="352"/>
    </location>
</feature>
<reference evidence="7 8" key="1">
    <citation type="journal article" date="2016" name="Fungal Biol.">
        <title>The genome of Xylona heveae provides a window into fungal endophytism.</title>
        <authorList>
            <person name="Gazis R."/>
            <person name="Kuo A."/>
            <person name="Riley R."/>
            <person name="LaButti K."/>
            <person name="Lipzen A."/>
            <person name="Lin J."/>
            <person name="Amirebrahimi M."/>
            <person name="Hesse C.N."/>
            <person name="Spatafora J.W."/>
            <person name="Henrissat B."/>
            <person name="Hainaut M."/>
            <person name="Grigoriev I.V."/>
            <person name="Hibbett D.S."/>
        </authorList>
    </citation>
    <scope>NUCLEOTIDE SEQUENCE [LARGE SCALE GENOMIC DNA]</scope>
    <source>
        <strain evidence="7 8">TC161</strain>
    </source>
</reference>
<feature type="region of interest" description="Disordered" evidence="5">
    <location>
        <begin position="387"/>
        <end position="410"/>
    </location>
</feature>
<dbReference type="AlphaFoldDB" id="A0A165IXH1"/>
<organism evidence="7 8">
    <name type="scientific">Xylona heveae (strain CBS 132557 / TC161)</name>
    <dbReference type="NCBI Taxonomy" id="1328760"/>
    <lineage>
        <taxon>Eukaryota</taxon>
        <taxon>Fungi</taxon>
        <taxon>Dikarya</taxon>
        <taxon>Ascomycota</taxon>
        <taxon>Pezizomycotina</taxon>
        <taxon>Xylonomycetes</taxon>
        <taxon>Xylonales</taxon>
        <taxon>Xylonaceae</taxon>
        <taxon>Xylona</taxon>
    </lineage>
</organism>
<dbReference type="EMBL" id="KV407455">
    <property type="protein sequence ID" value="KZF25508.1"/>
    <property type="molecule type" value="Genomic_DNA"/>
</dbReference>
<feature type="transmembrane region" description="Helical" evidence="6">
    <location>
        <begin position="161"/>
        <end position="183"/>
    </location>
</feature>
<accession>A0A165IXH1</accession>
<feature type="region of interest" description="Disordered" evidence="5">
    <location>
        <begin position="317"/>
        <end position="367"/>
    </location>
</feature>
<dbReference type="GO" id="GO:0071944">
    <property type="term" value="C:cell periphery"/>
    <property type="evidence" value="ECO:0007669"/>
    <property type="project" value="UniProtKB-ARBA"/>
</dbReference>
<dbReference type="InterPro" id="IPR051694">
    <property type="entry name" value="Immunoregulatory_rcpt-like"/>
</dbReference>
<evidence type="ECO:0000313" key="7">
    <source>
        <dbReference type="EMBL" id="KZF25508.1"/>
    </source>
</evidence>
<feature type="compositionally biased region" description="Low complexity" evidence="5">
    <location>
        <begin position="24"/>
        <end position="84"/>
    </location>
</feature>